<dbReference type="EMBL" id="BQNB010016951">
    <property type="protein sequence ID" value="GJT57668.1"/>
    <property type="molecule type" value="Genomic_DNA"/>
</dbReference>
<sequence length="77" mass="7956">MGNTRFRVVIAFTSPFGLAMVLLGRESGPEVEVLSKSDLDIPGAGGTGAGACQLTADMKLLGVEEIVLTLEYNGLAS</sequence>
<keyword evidence="3" id="KW-1185">Reference proteome</keyword>
<feature type="signal peptide" evidence="1">
    <location>
        <begin position="1"/>
        <end position="19"/>
    </location>
</feature>
<feature type="chain" id="PRO_5046063280" evidence="1">
    <location>
        <begin position="20"/>
        <end position="77"/>
    </location>
</feature>
<evidence type="ECO:0000256" key="1">
    <source>
        <dbReference type="SAM" id="SignalP"/>
    </source>
</evidence>
<reference evidence="2" key="1">
    <citation type="journal article" date="2022" name="Int. J. Mol. Sci.">
        <title>Draft Genome of Tanacetum Coccineum: Genomic Comparison of Closely Related Tanacetum-Family Plants.</title>
        <authorList>
            <person name="Yamashiro T."/>
            <person name="Shiraishi A."/>
            <person name="Nakayama K."/>
            <person name="Satake H."/>
        </authorList>
    </citation>
    <scope>NUCLEOTIDE SEQUENCE</scope>
</reference>
<evidence type="ECO:0000313" key="3">
    <source>
        <dbReference type="Proteomes" id="UP001151760"/>
    </source>
</evidence>
<reference evidence="2" key="2">
    <citation type="submission" date="2022-01" db="EMBL/GenBank/DDBJ databases">
        <authorList>
            <person name="Yamashiro T."/>
            <person name="Shiraishi A."/>
            <person name="Satake H."/>
            <person name="Nakayama K."/>
        </authorList>
    </citation>
    <scope>NUCLEOTIDE SEQUENCE</scope>
</reference>
<gene>
    <name evidence="2" type="ORF">Tco_0992722</name>
</gene>
<organism evidence="2 3">
    <name type="scientific">Tanacetum coccineum</name>
    <dbReference type="NCBI Taxonomy" id="301880"/>
    <lineage>
        <taxon>Eukaryota</taxon>
        <taxon>Viridiplantae</taxon>
        <taxon>Streptophyta</taxon>
        <taxon>Embryophyta</taxon>
        <taxon>Tracheophyta</taxon>
        <taxon>Spermatophyta</taxon>
        <taxon>Magnoliopsida</taxon>
        <taxon>eudicotyledons</taxon>
        <taxon>Gunneridae</taxon>
        <taxon>Pentapetalae</taxon>
        <taxon>asterids</taxon>
        <taxon>campanulids</taxon>
        <taxon>Asterales</taxon>
        <taxon>Asteraceae</taxon>
        <taxon>Asteroideae</taxon>
        <taxon>Anthemideae</taxon>
        <taxon>Anthemidinae</taxon>
        <taxon>Tanacetum</taxon>
    </lineage>
</organism>
<comment type="caution">
    <text evidence="2">The sequence shown here is derived from an EMBL/GenBank/DDBJ whole genome shotgun (WGS) entry which is preliminary data.</text>
</comment>
<keyword evidence="1" id="KW-0732">Signal</keyword>
<name>A0ABQ5F3L6_9ASTR</name>
<accession>A0ABQ5F3L6</accession>
<evidence type="ECO:0000313" key="2">
    <source>
        <dbReference type="EMBL" id="GJT57668.1"/>
    </source>
</evidence>
<dbReference type="Proteomes" id="UP001151760">
    <property type="component" value="Unassembled WGS sequence"/>
</dbReference>
<protein>
    <submittedName>
        <fullName evidence="2">Uncharacterized protein</fullName>
    </submittedName>
</protein>
<proteinExistence type="predicted"/>